<proteinExistence type="predicted"/>
<dbReference type="RefSeq" id="WP_006860129.1">
    <property type="nucleotide sequence ID" value="NZ_ACCL02000001.1"/>
</dbReference>
<dbReference type="Pfam" id="PF00561">
    <property type="entry name" value="Abhydrolase_1"/>
    <property type="match status" value="1"/>
</dbReference>
<feature type="domain" description="AB hydrolase-1" evidence="1">
    <location>
        <begin position="92"/>
        <end position="201"/>
    </location>
</feature>
<dbReference type="EMBL" id="ACCL02000001">
    <property type="protein sequence ID" value="EET62976.1"/>
    <property type="molecule type" value="Genomic_DNA"/>
</dbReference>
<protein>
    <recommendedName>
        <fullName evidence="1">AB hydrolase-1 domain-containing protein</fullName>
    </recommendedName>
</protein>
<dbReference type="OrthoDB" id="9776685at2"/>
<accession>C6L9N7</accession>
<evidence type="ECO:0000313" key="2">
    <source>
        <dbReference type="EMBL" id="EET62976.1"/>
    </source>
</evidence>
<name>C6L9N7_9FIRM</name>
<dbReference type="SUPFAM" id="SSF53474">
    <property type="entry name" value="alpha/beta-Hydrolases"/>
    <property type="match status" value="1"/>
</dbReference>
<dbReference type="InterPro" id="IPR000073">
    <property type="entry name" value="AB_hydrolase_1"/>
</dbReference>
<dbReference type="AlphaFoldDB" id="C6L9N7"/>
<reference evidence="2" key="1">
    <citation type="submission" date="2009-07" db="EMBL/GenBank/DDBJ databases">
        <authorList>
            <person name="Weinstock G."/>
            <person name="Sodergren E."/>
            <person name="Clifton S."/>
            <person name="Fulton L."/>
            <person name="Fulton B."/>
            <person name="Courtney L."/>
            <person name="Fronick C."/>
            <person name="Harrison M."/>
            <person name="Strong C."/>
            <person name="Farmer C."/>
            <person name="Delahaunty K."/>
            <person name="Markovic C."/>
            <person name="Hall O."/>
            <person name="Minx P."/>
            <person name="Tomlinson C."/>
            <person name="Mitreva M."/>
            <person name="Nelson J."/>
            <person name="Hou S."/>
            <person name="Wollam A."/>
            <person name="Pepin K.H."/>
            <person name="Johnson M."/>
            <person name="Bhonagiri V."/>
            <person name="Nash W.E."/>
            <person name="Warren W."/>
            <person name="Chinwalla A."/>
            <person name="Mardis E.R."/>
            <person name="Wilson R.K."/>
        </authorList>
    </citation>
    <scope>NUCLEOTIDE SEQUENCE [LARGE SCALE GENOMIC DNA]</scope>
    <source>
        <strain evidence="2">DSM 14469</strain>
    </source>
</reference>
<dbReference type="STRING" id="168384.SAMN05660368_04202"/>
<gene>
    <name evidence="2" type="ORF">BRYFOR_05327</name>
</gene>
<dbReference type="Gene3D" id="3.40.50.1820">
    <property type="entry name" value="alpha/beta hydrolase"/>
    <property type="match status" value="1"/>
</dbReference>
<sequence>MKIIIGLGIVAAVVFVLRKLLRIRFYLMLAVGRTTMVHGFLDRILTGKKEDRRVGEQMEWLHRQELQETEIQSRDGVSLKGYFLEHPQAERIILMFHGWRGGWDKDGAALAHGLYEKKCSVLLVSQRAHGLSGGEYIGFGVLERYDCQEWIYYMDWYTEKLPIYLAGVSMGASTVLMAAGEQLPERVKGVIADCGYTSPYEMVRLFAEKFMRMEREKAESTVEEVNRLCRKKAGYDLREYSTVEAMHNCRLPIFFAHGTEDHFVPYEMTIKNYEACRGKKRLYAVEGASHTKSYLSEPHKYMEEVAFFFQWE</sequence>
<evidence type="ECO:0000313" key="3">
    <source>
        <dbReference type="Proteomes" id="UP000005561"/>
    </source>
</evidence>
<dbReference type="Proteomes" id="UP000005561">
    <property type="component" value="Unassembled WGS sequence"/>
</dbReference>
<evidence type="ECO:0000259" key="1">
    <source>
        <dbReference type="Pfam" id="PF00561"/>
    </source>
</evidence>
<dbReference type="eggNOG" id="COG1073">
    <property type="taxonomic scope" value="Bacteria"/>
</dbReference>
<keyword evidence="3" id="KW-1185">Reference proteome</keyword>
<dbReference type="PANTHER" id="PTHR43358">
    <property type="entry name" value="ALPHA/BETA-HYDROLASE"/>
    <property type="match status" value="1"/>
</dbReference>
<dbReference type="InterPro" id="IPR029058">
    <property type="entry name" value="AB_hydrolase_fold"/>
</dbReference>
<dbReference type="InterPro" id="IPR052920">
    <property type="entry name" value="DNA-binding_regulatory"/>
</dbReference>
<comment type="caution">
    <text evidence="2">The sequence shown here is derived from an EMBL/GenBank/DDBJ whole genome shotgun (WGS) entry which is preliminary data.</text>
</comment>
<organism evidence="2 3">
    <name type="scientific">Marvinbryantia formatexigens DSM 14469</name>
    <dbReference type="NCBI Taxonomy" id="478749"/>
    <lineage>
        <taxon>Bacteria</taxon>
        <taxon>Bacillati</taxon>
        <taxon>Bacillota</taxon>
        <taxon>Clostridia</taxon>
        <taxon>Lachnospirales</taxon>
        <taxon>Lachnospiraceae</taxon>
        <taxon>Marvinbryantia</taxon>
    </lineage>
</organism>
<dbReference type="PANTHER" id="PTHR43358:SF4">
    <property type="entry name" value="ALPHA_BETA HYDROLASE FOLD-1 DOMAIN-CONTAINING PROTEIN"/>
    <property type="match status" value="1"/>
</dbReference>